<accession>A0ACC0E0C4</accession>
<sequence length="168" mass="19134">MLSISSSSWDDCHQLLPILETLQDKLGGLSIAHSEVWNPVAHLKFSALRLLKITHWDDCLPDFWQLDMFSYTPIEVLVLSGDHIVKQKADDPASLVDPFAKLFTLRRLVFIGVDLRFSVPESYLRACQEHQVECSYRATSSFTGLNAAVNAHLFLFGQRHKTLKFSSW</sequence>
<reference evidence="2" key="1">
    <citation type="journal article" date="2018" name="BMC Genomics">
        <title>Genomic insights into host adaptation between the wheat stripe rust pathogen (Puccinia striiformis f. sp. tritici) and the barley stripe rust pathogen (Puccinia striiformis f. sp. hordei).</title>
        <authorList>
            <person name="Xia C."/>
            <person name="Wang M."/>
            <person name="Yin C."/>
            <person name="Cornejo O.E."/>
            <person name="Hulbert S.H."/>
            <person name="Chen X."/>
        </authorList>
    </citation>
    <scope>NUCLEOTIDE SEQUENCE [LARGE SCALE GENOMIC DNA]</scope>
    <source>
        <strain evidence="2">93-210</strain>
    </source>
</reference>
<dbReference type="Proteomes" id="UP001060170">
    <property type="component" value="Chromosome 12"/>
</dbReference>
<proteinExistence type="predicted"/>
<comment type="caution">
    <text evidence="1">The sequence shown here is derived from an EMBL/GenBank/DDBJ whole genome shotgun (WGS) entry which is preliminary data.</text>
</comment>
<name>A0ACC0E0C4_9BASI</name>
<reference evidence="2" key="2">
    <citation type="journal article" date="2018" name="Mol. Plant Microbe Interact.">
        <title>Genome sequence resources for the wheat stripe rust pathogen (Puccinia striiformis f. sp. tritici) and the barley stripe rust pathogen (Puccinia striiformis f. sp. hordei).</title>
        <authorList>
            <person name="Xia C."/>
            <person name="Wang M."/>
            <person name="Yin C."/>
            <person name="Cornejo O.E."/>
            <person name="Hulbert S.H."/>
            <person name="Chen X."/>
        </authorList>
    </citation>
    <scope>NUCLEOTIDE SEQUENCE [LARGE SCALE GENOMIC DNA]</scope>
    <source>
        <strain evidence="2">93-210</strain>
    </source>
</reference>
<organism evidence="1 2">
    <name type="scientific">Puccinia striiformis f. sp. tritici</name>
    <dbReference type="NCBI Taxonomy" id="168172"/>
    <lineage>
        <taxon>Eukaryota</taxon>
        <taxon>Fungi</taxon>
        <taxon>Dikarya</taxon>
        <taxon>Basidiomycota</taxon>
        <taxon>Pucciniomycotina</taxon>
        <taxon>Pucciniomycetes</taxon>
        <taxon>Pucciniales</taxon>
        <taxon>Pucciniaceae</taxon>
        <taxon>Puccinia</taxon>
    </lineage>
</organism>
<evidence type="ECO:0000313" key="1">
    <source>
        <dbReference type="EMBL" id="KAI7942106.1"/>
    </source>
</evidence>
<keyword evidence="2" id="KW-1185">Reference proteome</keyword>
<protein>
    <submittedName>
        <fullName evidence="1">Uncharacterized protein</fullName>
    </submittedName>
</protein>
<reference evidence="1 2" key="3">
    <citation type="journal article" date="2022" name="Microbiol. Spectr.">
        <title>Folding features and dynamics of 3D genome architecture in plant fungal pathogens.</title>
        <authorList>
            <person name="Xia C."/>
        </authorList>
    </citation>
    <scope>NUCLEOTIDE SEQUENCE [LARGE SCALE GENOMIC DNA]</scope>
    <source>
        <strain evidence="1 2">93-210</strain>
    </source>
</reference>
<dbReference type="EMBL" id="CM045876">
    <property type="protein sequence ID" value="KAI7942106.1"/>
    <property type="molecule type" value="Genomic_DNA"/>
</dbReference>
<gene>
    <name evidence="1" type="ORF">MJO28_012133</name>
</gene>
<evidence type="ECO:0000313" key="2">
    <source>
        <dbReference type="Proteomes" id="UP001060170"/>
    </source>
</evidence>